<dbReference type="RefSeq" id="XP_075086407.1">
    <property type="nucleotide sequence ID" value="XM_075230306.1"/>
</dbReference>
<dbReference type="Proteomes" id="UP000790787">
    <property type="component" value="Chromosome 14"/>
</dbReference>
<organism evidence="1 2">
    <name type="scientific">Nicotiana tabacum</name>
    <name type="common">Common tobacco</name>
    <dbReference type="NCBI Taxonomy" id="4097"/>
    <lineage>
        <taxon>Eukaryota</taxon>
        <taxon>Viridiplantae</taxon>
        <taxon>Streptophyta</taxon>
        <taxon>Embryophyta</taxon>
        <taxon>Tracheophyta</taxon>
        <taxon>Spermatophyta</taxon>
        <taxon>Magnoliopsida</taxon>
        <taxon>eudicotyledons</taxon>
        <taxon>Gunneridae</taxon>
        <taxon>Pentapetalae</taxon>
        <taxon>asterids</taxon>
        <taxon>lamiids</taxon>
        <taxon>Solanales</taxon>
        <taxon>Solanaceae</taxon>
        <taxon>Nicotianoideae</taxon>
        <taxon>Nicotianeae</taxon>
        <taxon>Nicotiana</taxon>
    </lineage>
</organism>
<keyword evidence="1" id="KW-1185">Reference proteome</keyword>
<evidence type="ECO:0000313" key="1">
    <source>
        <dbReference type="Proteomes" id="UP000790787"/>
    </source>
</evidence>
<proteinExistence type="predicted"/>
<sequence length="340" mass="38721">MAAEADPGLEKDGCTTENSSFAKMEPNMKRLRTAVEEDDENEEITIYLRVTKTVALKVKESDSIGNVKALLHDKEGVPERLQQLFSEDNRLMEEQKLVDYGIRKNSTVYAYVEDSVPVMLYVKRPYAKGTIKVNSMIYETIQDVKARIAAKEGINSDEFSLFHDGKFIEDDKTLAFHNIDDGSTLHIVLNPKDKFLIPVVMPTYEIIQIEVKVTLFVRDVKTVIESKVSQSMDDMDLFLGKKKLEDLKELYQYDIKEDSLLQVVPRIIQIVIKKVNGQYITLDVHKHELVKNVKGMIQNKLGIPVHLQGLLFAGKSLADSRDLASYNIENDSTLHLNDRN</sequence>
<accession>A0AC58SN65</accession>
<evidence type="ECO:0000313" key="2">
    <source>
        <dbReference type="RefSeq" id="XP_075086407.1"/>
    </source>
</evidence>
<reference evidence="1" key="1">
    <citation type="journal article" date="2014" name="Nat. Commun.">
        <title>The tobacco genome sequence and its comparison with those of tomato and potato.</title>
        <authorList>
            <person name="Sierro N."/>
            <person name="Battey J.N."/>
            <person name="Ouadi S."/>
            <person name="Bakaher N."/>
            <person name="Bovet L."/>
            <person name="Willig A."/>
            <person name="Goepfert S."/>
            <person name="Peitsch M.C."/>
            <person name="Ivanov N.V."/>
        </authorList>
    </citation>
    <scope>NUCLEOTIDE SEQUENCE [LARGE SCALE GENOMIC DNA]</scope>
</reference>
<gene>
    <name evidence="2" type="primary">LOC107773900</name>
</gene>
<reference evidence="2" key="2">
    <citation type="submission" date="2025-08" db="UniProtKB">
        <authorList>
            <consortium name="RefSeq"/>
        </authorList>
    </citation>
    <scope>IDENTIFICATION</scope>
    <source>
        <tissue evidence="2">Leaf</tissue>
    </source>
</reference>
<protein>
    <submittedName>
        <fullName evidence="2">Polyubiquitin-like</fullName>
    </submittedName>
</protein>
<name>A0AC58SN65_TOBAC</name>